<name>A0A086ZIN6_9BIFI</name>
<dbReference type="AlphaFoldDB" id="A0A086ZIN6"/>
<dbReference type="PANTHER" id="PTHR35936">
    <property type="entry name" value="MEMBRANE-BOUND LYTIC MUREIN TRANSGLYCOSYLASE F"/>
    <property type="match status" value="1"/>
</dbReference>
<keyword evidence="4" id="KW-0547">Nucleotide-binding</keyword>
<gene>
    <name evidence="4" type="ORF">BBOU_1477</name>
</gene>
<evidence type="ECO:0000313" key="5">
    <source>
        <dbReference type="Proteomes" id="UP000029093"/>
    </source>
</evidence>
<feature type="domain" description="Solute-binding protein family 3/N-terminal" evidence="3">
    <location>
        <begin position="41"/>
        <end position="271"/>
    </location>
</feature>
<evidence type="ECO:0000259" key="3">
    <source>
        <dbReference type="SMART" id="SM00062"/>
    </source>
</evidence>
<evidence type="ECO:0000256" key="1">
    <source>
        <dbReference type="ARBA" id="ARBA00022729"/>
    </source>
</evidence>
<dbReference type="SMART" id="SM00062">
    <property type="entry name" value="PBPb"/>
    <property type="match status" value="1"/>
</dbReference>
<feature type="signal peptide" evidence="2">
    <location>
        <begin position="1"/>
        <end position="25"/>
    </location>
</feature>
<dbReference type="EMBL" id="JGYQ01000016">
    <property type="protein sequence ID" value="KFI46386.1"/>
    <property type="molecule type" value="Genomic_DNA"/>
</dbReference>
<reference evidence="4 5" key="1">
    <citation type="submission" date="2014-03" db="EMBL/GenBank/DDBJ databases">
        <title>Genomics of Bifidobacteria.</title>
        <authorList>
            <person name="Ventura M."/>
            <person name="Milani C."/>
            <person name="Lugli G.A."/>
        </authorList>
    </citation>
    <scope>NUCLEOTIDE SEQUENCE [LARGE SCALE GENOMIC DNA]</scope>
    <source>
        <strain evidence="4 5">LMG 10736</strain>
    </source>
</reference>
<dbReference type="GeneID" id="303204579"/>
<accession>A0A086ZIN6</accession>
<organism evidence="4 5">
    <name type="scientific">Bifidobacterium boum</name>
    <dbReference type="NCBI Taxonomy" id="78343"/>
    <lineage>
        <taxon>Bacteria</taxon>
        <taxon>Bacillati</taxon>
        <taxon>Actinomycetota</taxon>
        <taxon>Actinomycetes</taxon>
        <taxon>Bifidobacteriales</taxon>
        <taxon>Bifidobacteriaceae</taxon>
        <taxon>Bifidobacterium</taxon>
    </lineage>
</organism>
<dbReference type="RefSeq" id="WP_033490131.1">
    <property type="nucleotide sequence ID" value="NZ_JGYQ01000016.1"/>
</dbReference>
<dbReference type="InterPro" id="IPR001638">
    <property type="entry name" value="Solute-binding_3/MltF_N"/>
</dbReference>
<dbReference type="Gene3D" id="3.40.190.10">
    <property type="entry name" value="Periplasmic binding protein-like II"/>
    <property type="match status" value="2"/>
</dbReference>
<keyword evidence="1 2" id="KW-0732">Signal</keyword>
<evidence type="ECO:0000313" key="4">
    <source>
        <dbReference type="EMBL" id="KFI46386.1"/>
    </source>
</evidence>
<dbReference type="Pfam" id="PF00497">
    <property type="entry name" value="SBP_bac_3"/>
    <property type="match status" value="1"/>
</dbReference>
<evidence type="ECO:0000256" key="2">
    <source>
        <dbReference type="SAM" id="SignalP"/>
    </source>
</evidence>
<keyword evidence="5" id="KW-1185">Reference proteome</keyword>
<sequence>MFGSKKIATIGAVLLTSVFALGSLAACGGSASATNGSGVQEIKIATGNDGKPFCYMNEAGDLDGYDVAVIKAVGDKLSKYYKFTFETSDFPTTLSNLSSGKAQIAAYEYEINAERKAKFVYGTVGMTKWDTLIVSDPKNGKVYQTFDELKGKKVYVTTATNQAAMAEAYLKKNPNAFTLVYGTYTNEQIVQGLTSGAYDATLAPQYSLDLWNDSFKKGLEGSKKAVNKSSSYILFNKSADKTLMKRVNTAMKQLKDDGTFEKLSQQYYGADYVPED</sequence>
<dbReference type="Proteomes" id="UP000029093">
    <property type="component" value="Unassembled WGS sequence"/>
</dbReference>
<proteinExistence type="predicted"/>
<comment type="caution">
    <text evidence="4">The sequence shown here is derived from an EMBL/GenBank/DDBJ whole genome shotgun (WGS) entry which is preliminary data.</text>
</comment>
<dbReference type="PANTHER" id="PTHR35936:SF18">
    <property type="entry name" value="L-CYSTINE-BINDING PROTEIN TCYJ"/>
    <property type="match status" value="1"/>
</dbReference>
<dbReference type="GO" id="GO:0005524">
    <property type="term" value="F:ATP binding"/>
    <property type="evidence" value="ECO:0007669"/>
    <property type="project" value="UniProtKB-KW"/>
</dbReference>
<feature type="chain" id="PRO_5001818034" evidence="2">
    <location>
        <begin position="26"/>
        <end position="276"/>
    </location>
</feature>
<keyword evidence="4" id="KW-0067">ATP-binding</keyword>
<protein>
    <submittedName>
        <fullName evidence="4">Amino acid ABC transporter, ATP-binding</fullName>
    </submittedName>
</protein>
<dbReference type="SUPFAM" id="SSF53850">
    <property type="entry name" value="Periplasmic binding protein-like II"/>
    <property type="match status" value="1"/>
</dbReference>
<dbReference type="PROSITE" id="PS51257">
    <property type="entry name" value="PROKAR_LIPOPROTEIN"/>
    <property type="match status" value="1"/>
</dbReference>
<dbReference type="OrthoDB" id="9768183at2"/>